<evidence type="ECO:0000256" key="2">
    <source>
        <dbReference type="ARBA" id="ARBA00007935"/>
    </source>
</evidence>
<evidence type="ECO:0000256" key="6">
    <source>
        <dbReference type="ARBA" id="ARBA00022989"/>
    </source>
</evidence>
<feature type="transmembrane region" description="Helical" evidence="8">
    <location>
        <begin position="125"/>
        <end position="145"/>
    </location>
</feature>
<dbReference type="PANTHER" id="PTHR30472:SF24">
    <property type="entry name" value="FERRIC ENTEROBACTIN TRANSPORT SYSTEM PERMEASE PROTEIN FEPG"/>
    <property type="match status" value="1"/>
</dbReference>
<dbReference type="RefSeq" id="WP_378554345.1">
    <property type="nucleotide sequence ID" value="NZ_JBHSBA010000015.1"/>
</dbReference>
<comment type="similarity">
    <text evidence="2">Belongs to the binding-protein-dependent transport system permease family. FecCD subfamily.</text>
</comment>
<dbReference type="InterPro" id="IPR037294">
    <property type="entry name" value="ABC_BtuC-like"/>
</dbReference>
<evidence type="ECO:0000256" key="3">
    <source>
        <dbReference type="ARBA" id="ARBA00022448"/>
    </source>
</evidence>
<feature type="transmembrane region" description="Helical" evidence="8">
    <location>
        <begin position="268"/>
        <end position="295"/>
    </location>
</feature>
<feature type="transmembrane region" description="Helical" evidence="8">
    <location>
        <begin position="95"/>
        <end position="113"/>
    </location>
</feature>
<feature type="transmembrane region" description="Helical" evidence="8">
    <location>
        <begin position="179"/>
        <end position="202"/>
    </location>
</feature>
<dbReference type="Pfam" id="PF01032">
    <property type="entry name" value="FecCD"/>
    <property type="match status" value="1"/>
</dbReference>
<gene>
    <name evidence="9" type="ORF">ACFOW8_26955</name>
</gene>
<dbReference type="Gene3D" id="1.10.3470.10">
    <property type="entry name" value="ABC transporter involved in vitamin B12 uptake, BtuC"/>
    <property type="match status" value="1"/>
</dbReference>
<name>A0ABV8LCH4_9NOCA</name>
<keyword evidence="7 8" id="KW-0472">Membrane</keyword>
<dbReference type="SUPFAM" id="SSF81345">
    <property type="entry name" value="ABC transporter involved in vitamin B12 uptake, BtuC"/>
    <property type="match status" value="1"/>
</dbReference>
<feature type="transmembrane region" description="Helical" evidence="8">
    <location>
        <begin position="39"/>
        <end position="60"/>
    </location>
</feature>
<organism evidence="9 10">
    <name type="scientific">Nocardia rhizosphaerae</name>
    <dbReference type="NCBI Taxonomy" id="1691571"/>
    <lineage>
        <taxon>Bacteria</taxon>
        <taxon>Bacillati</taxon>
        <taxon>Actinomycetota</taxon>
        <taxon>Actinomycetes</taxon>
        <taxon>Mycobacteriales</taxon>
        <taxon>Nocardiaceae</taxon>
        <taxon>Nocardia</taxon>
    </lineage>
</organism>
<dbReference type="Proteomes" id="UP001595767">
    <property type="component" value="Unassembled WGS sequence"/>
</dbReference>
<dbReference type="CDD" id="cd06550">
    <property type="entry name" value="TM_ABC_iron-siderophores_like"/>
    <property type="match status" value="1"/>
</dbReference>
<evidence type="ECO:0000256" key="4">
    <source>
        <dbReference type="ARBA" id="ARBA00022475"/>
    </source>
</evidence>
<feature type="transmembrane region" description="Helical" evidence="8">
    <location>
        <begin position="222"/>
        <end position="242"/>
    </location>
</feature>
<evidence type="ECO:0000313" key="9">
    <source>
        <dbReference type="EMBL" id="MFC4128572.1"/>
    </source>
</evidence>
<reference evidence="10" key="1">
    <citation type="journal article" date="2019" name="Int. J. Syst. Evol. Microbiol.">
        <title>The Global Catalogue of Microorganisms (GCM) 10K type strain sequencing project: providing services to taxonomists for standard genome sequencing and annotation.</title>
        <authorList>
            <consortium name="The Broad Institute Genomics Platform"/>
            <consortium name="The Broad Institute Genome Sequencing Center for Infectious Disease"/>
            <person name="Wu L."/>
            <person name="Ma J."/>
        </authorList>
    </citation>
    <scope>NUCLEOTIDE SEQUENCE [LARGE SCALE GENOMIC DNA]</scope>
    <source>
        <strain evidence="10">CGMCC 4.7204</strain>
    </source>
</reference>
<keyword evidence="6 8" id="KW-1133">Transmembrane helix</keyword>
<accession>A0ABV8LCH4</accession>
<proteinExistence type="inferred from homology"/>
<keyword evidence="10" id="KW-1185">Reference proteome</keyword>
<dbReference type="PANTHER" id="PTHR30472">
    <property type="entry name" value="FERRIC ENTEROBACTIN TRANSPORT SYSTEM PERMEASE PROTEIN"/>
    <property type="match status" value="1"/>
</dbReference>
<feature type="transmembrane region" description="Helical" evidence="8">
    <location>
        <begin position="151"/>
        <end position="172"/>
    </location>
</feature>
<protein>
    <submittedName>
        <fullName evidence="9">FecCD family ABC transporter permease</fullName>
    </submittedName>
</protein>
<comment type="caution">
    <text evidence="9">The sequence shown here is derived from an EMBL/GenBank/DDBJ whole genome shotgun (WGS) entry which is preliminary data.</text>
</comment>
<keyword evidence="5 8" id="KW-0812">Transmembrane</keyword>
<evidence type="ECO:0000256" key="8">
    <source>
        <dbReference type="SAM" id="Phobius"/>
    </source>
</evidence>
<evidence type="ECO:0000256" key="5">
    <source>
        <dbReference type="ARBA" id="ARBA00022692"/>
    </source>
</evidence>
<dbReference type="InterPro" id="IPR000522">
    <property type="entry name" value="ABC_transptr_permease_BtuC"/>
</dbReference>
<keyword evidence="3" id="KW-0813">Transport</keyword>
<dbReference type="EMBL" id="JBHSBA010000015">
    <property type="protein sequence ID" value="MFC4128572.1"/>
    <property type="molecule type" value="Genomic_DNA"/>
</dbReference>
<feature type="transmembrane region" description="Helical" evidence="8">
    <location>
        <begin position="334"/>
        <end position="355"/>
    </location>
</feature>
<keyword evidence="4" id="KW-1003">Cell membrane</keyword>
<evidence type="ECO:0000256" key="1">
    <source>
        <dbReference type="ARBA" id="ARBA00004651"/>
    </source>
</evidence>
<evidence type="ECO:0000313" key="10">
    <source>
        <dbReference type="Proteomes" id="UP001595767"/>
    </source>
</evidence>
<sequence length="363" mass="36608">MTLTDLSGPGSRLLTRTGVTAGDVVLRLGRTTVRFDRRATAVTALLVLAVALLVLVSLMVGEYTIGPGALWDVITGAPQRRLDRFFVVDRRLPRALVAVGVGGGLAAAGAIFQRLHHNPLASPDIIGFTDGAAVGAVLAMITFGGGLAMGALGASVGALVTLAIIAALTVLGGLRGTRLVLVGIALAALSTSATFYLLSQAYLPSAATANAWLIGSLSGRGWGQVLAVAAGLMLVTPLVVVLDRAFGALDLGDTVATTLGVRSGRARLGLMAAATLLVGLSVAAAGPIAFIALAAPHLARGLTRTAGAGILPATCTGALLLGVSDLVAEHAFPAPVPVGVLTVSIGGVFLIWLLVREGLRHRV</sequence>
<evidence type="ECO:0000256" key="7">
    <source>
        <dbReference type="ARBA" id="ARBA00023136"/>
    </source>
</evidence>
<comment type="subcellular location">
    <subcellularLocation>
        <location evidence="1">Cell membrane</location>
        <topology evidence="1">Multi-pass membrane protein</topology>
    </subcellularLocation>
</comment>